<evidence type="ECO:0000256" key="3">
    <source>
        <dbReference type="ARBA" id="ARBA00022533"/>
    </source>
</evidence>
<organism evidence="7 8">
    <name type="scientific">Alistipes indistinctus YIT 12060</name>
    <dbReference type="NCBI Taxonomy" id="742725"/>
    <lineage>
        <taxon>Bacteria</taxon>
        <taxon>Pseudomonadati</taxon>
        <taxon>Bacteroidota</taxon>
        <taxon>Bacteroidia</taxon>
        <taxon>Bacteroidales</taxon>
        <taxon>Rikenellaceae</taxon>
        <taxon>Alistipes</taxon>
    </lineage>
</organism>
<dbReference type="InterPro" id="IPR011834">
    <property type="entry name" value="Agluc_phsphrylas"/>
</dbReference>
<dbReference type="InterPro" id="IPR052182">
    <property type="entry name" value="Glycogen/Maltodextrin_Phosph"/>
</dbReference>
<dbReference type="InterPro" id="IPR000811">
    <property type="entry name" value="Glyco_trans_35"/>
</dbReference>
<keyword evidence="4" id="KW-0328">Glycosyltransferase</keyword>
<evidence type="ECO:0000256" key="1">
    <source>
        <dbReference type="ARBA" id="ARBA00001275"/>
    </source>
</evidence>
<evidence type="ECO:0000256" key="2">
    <source>
        <dbReference type="ARBA" id="ARBA00006047"/>
    </source>
</evidence>
<evidence type="ECO:0000256" key="5">
    <source>
        <dbReference type="ARBA" id="ARBA00022679"/>
    </source>
</evidence>
<keyword evidence="3" id="KW-0021">Allosteric enzyme</keyword>
<gene>
    <name evidence="7" type="ORF">HMPREF9450_00208</name>
</gene>
<comment type="catalytic activity">
    <reaction evidence="1">
        <text>[(1-&gt;4)-alpha-D-glucosyl](n) + phosphate = [(1-&gt;4)-alpha-D-glucosyl](n-1) + alpha-D-glucose 1-phosphate</text>
        <dbReference type="Rhea" id="RHEA:41732"/>
        <dbReference type="Rhea" id="RHEA-COMP:9584"/>
        <dbReference type="Rhea" id="RHEA-COMP:9586"/>
        <dbReference type="ChEBI" id="CHEBI:15444"/>
        <dbReference type="ChEBI" id="CHEBI:43474"/>
        <dbReference type="ChEBI" id="CHEBI:58601"/>
        <dbReference type="EC" id="2.4.1.1"/>
    </reaction>
</comment>
<dbReference type="eggNOG" id="COG0058">
    <property type="taxonomic scope" value="Bacteria"/>
</dbReference>
<dbReference type="GO" id="GO:0030170">
    <property type="term" value="F:pyridoxal phosphate binding"/>
    <property type="evidence" value="ECO:0007669"/>
    <property type="project" value="InterPro"/>
</dbReference>
<comment type="caution">
    <text evidence="7">The sequence shown here is derived from an EMBL/GenBank/DDBJ whole genome shotgun (WGS) entry which is preliminary data.</text>
</comment>
<name>G5H5J8_9BACT</name>
<dbReference type="PATRIC" id="fig|742725.3.peg.236"/>
<dbReference type="RefSeq" id="WP_009133014.1">
    <property type="nucleotide sequence ID" value="NZ_CP102250.1"/>
</dbReference>
<accession>G5H5J8</accession>
<dbReference type="GeneID" id="92816631"/>
<dbReference type="InterPro" id="IPR008631">
    <property type="entry name" value="Glycogen_synth"/>
</dbReference>
<feature type="domain" description="DUF3417" evidence="6">
    <location>
        <begin position="589"/>
        <end position="690"/>
    </location>
</feature>
<reference evidence="7 8" key="1">
    <citation type="submission" date="2011-08" db="EMBL/GenBank/DDBJ databases">
        <title>The Genome Sequence of Alistipes indistinctus YIT 12060.</title>
        <authorList>
            <consortium name="The Broad Institute Genome Sequencing Platform"/>
            <person name="Earl A."/>
            <person name="Ward D."/>
            <person name="Feldgarden M."/>
            <person name="Gevers D."/>
            <person name="Morotomi M."/>
            <person name="Young S.K."/>
            <person name="Zeng Q."/>
            <person name="Gargeya S."/>
            <person name="Fitzgerald M."/>
            <person name="Haas B."/>
            <person name="Abouelleil A."/>
            <person name="Alvarado L."/>
            <person name="Arachchi H.M."/>
            <person name="Berlin A."/>
            <person name="Brown A."/>
            <person name="Chapman S.B."/>
            <person name="Chen Z."/>
            <person name="Dunbar C."/>
            <person name="Freedman E."/>
            <person name="Gearin G."/>
            <person name="Gellesch M."/>
            <person name="Goldberg J."/>
            <person name="Griggs A."/>
            <person name="Gujja S."/>
            <person name="Heiman D."/>
            <person name="Howarth C."/>
            <person name="Larson L."/>
            <person name="Lui A."/>
            <person name="MacDonald P.J.P."/>
            <person name="Montmayeur A."/>
            <person name="Murphy C."/>
            <person name="Neiman D."/>
            <person name="Pearson M."/>
            <person name="Priest M."/>
            <person name="Roberts A."/>
            <person name="Saif S."/>
            <person name="Shea T."/>
            <person name="Shenoy N."/>
            <person name="Sisk P."/>
            <person name="Stolte C."/>
            <person name="Sykes S."/>
            <person name="Wortman J."/>
            <person name="Nusbaum C."/>
            <person name="Birren B."/>
        </authorList>
    </citation>
    <scope>NUCLEOTIDE SEQUENCE [LARGE SCALE GENOMIC DNA]</scope>
    <source>
        <strain evidence="7 8">YIT 12060</strain>
    </source>
</reference>
<keyword evidence="5" id="KW-0808">Transferase</keyword>
<dbReference type="GO" id="GO:0005978">
    <property type="term" value="P:glycogen biosynthetic process"/>
    <property type="evidence" value="ECO:0007669"/>
    <property type="project" value="InterPro"/>
</dbReference>
<protein>
    <recommendedName>
        <fullName evidence="6">DUF3417 domain-containing protein</fullName>
    </recommendedName>
</protein>
<dbReference type="Pfam" id="PF00343">
    <property type="entry name" value="Phosphorylase"/>
    <property type="match status" value="1"/>
</dbReference>
<dbReference type="Proteomes" id="UP000006008">
    <property type="component" value="Unassembled WGS sequence"/>
</dbReference>
<dbReference type="STRING" id="742725.HMPREF9450_00208"/>
<dbReference type="PANTHER" id="PTHR42655">
    <property type="entry name" value="GLYCOGEN PHOSPHORYLASE"/>
    <property type="match status" value="1"/>
</dbReference>
<sequence length="1422" mass="162154">MSNTHEFHLAPDYLFEVSWEVCNKVGGIHTVIATKALTVEEKLGDHYILIGPDIHREEGNLEFEEDPSLLADWRETLYSSGVRVRIGHWKIEGRPVAVLVDFTEYFSHKDEVLKRLWESYRVDSLSGQWDYIEPVLFGFAAAKVIESYVQNFCSPTDKIAAHFHEWMTSSGGLYLMKHDPNIATVFTTHATVMGRSIAGNGMPLYGDLTKLNADELARKFGVVAKHSLEKTAAEQYDCFTTVSDLTARECKYLLHKDVDLVTPNGFEDDFVWADDVLKQKRKAAREQMIAVAEICLGIHYDTDPLIVGTSGRYEFKNKGLDVFVDSLIQLADGPAAALKRPVLAYITVPAGNVGPRKDLQARLKDPNAQMDPSVIRNITHYLSAPEWDPIIGKIKNTKLMDPTSPVQVMFVPSYLNGVDGIFDKDYYELLCGMDVTVFPSYYEPWGYTPLESVAFSVPTITTSLAGFGLWVAEHCKEHKGVEVIDRNDANDSEVVTEIASSIEKFCNMSAKEYASYQESALKTSEIALWENLYAYYAHAYDVALARMTERSSGFKYEGGGDQNEQINFVRQQLVSNRPTWTRLMVERTLPKRLHPLEELSKNLWWSWNSEAYEVWEYINYDLWVACEKNPIDFLDKLHYSRLLELEKDEVFLSKMDATYEKFKTYMAQKKDAKGPKIGYFSMEYGIHSSLKIYSGGLGILAGDYLKEASDKNVPMIAVGLLYRYGYFTQRLSAAGDQEAGYEPQNFAKLPISPVRDQHGNWLSVQLGLPGRIVTGRIWRCDVGRTELYLLDTDHDLNREEDRSITYHLYGGDWENRLKQEMLLGIGGIRLMHAIGAHQNVYHCNEGHAAFIGIERIHDLIEKRKLSFSEALEVVRSSALFTTHTPVPAGHDAFPESMIRQYMGHYPDRLGITWEQFINLGKTNPNDPNEKFSMSFLACNLSQEVNGVSWLHGEVSKDILGGMWPGYFKDELHIGYVTNGVHFFTWCAANLQRLYAKYFPEGFSLPDYSIPAWQKVHEIPDSELWAERLVLKNKLIAHVKKRVSDPAHFRFDSPVQLIRIHESLKPDVLTIGFARRFATYKRAHLLFTNLDRLDAIVNNPERPVQFLFAGKAHPNDKPGQDLIKRIVEVAAMPRFAGKVIFLQNYDMELARRMVQGVDIWLNTPTRPLEASGTSGEKAVMNGTMHFSVLDGWWVEGYHEGGGWKLPMERTFEDQNFQNELDAELIYTTIENDIVPKYYNRGTDNVPHEWVEAIKVCLADIAPNFTTNRMLTDYQERFYGKLYERNTHMRADDFRMAREIAAWKRKVSNAWDKVRIVSAQRIDMGKEAILIGHSYNVEVVVDIDGLKADDIGVEMIMADQIDDGNNVKVVAKRELKLERQEGSLAFYRIASTPDTTGSFDIAIRVFPKNAKLPHRMDFALVKWA</sequence>
<evidence type="ECO:0000256" key="4">
    <source>
        <dbReference type="ARBA" id="ARBA00022676"/>
    </source>
</evidence>
<dbReference type="HOGENOM" id="CLU_005051_0_0_10"/>
<keyword evidence="8" id="KW-1185">Reference proteome</keyword>
<dbReference type="OrthoDB" id="9760804at2"/>
<dbReference type="Pfam" id="PF05693">
    <property type="entry name" value="Glycogen_syn"/>
    <property type="match status" value="2"/>
</dbReference>
<dbReference type="eggNOG" id="COG0297">
    <property type="taxonomic scope" value="Bacteria"/>
</dbReference>
<evidence type="ECO:0000313" key="7">
    <source>
        <dbReference type="EMBL" id="EHB93437.1"/>
    </source>
</evidence>
<dbReference type="InterPro" id="IPR024517">
    <property type="entry name" value="Glycogen_phosphorylase_DUF3417"/>
</dbReference>
<dbReference type="NCBIfam" id="TIGR02094">
    <property type="entry name" value="more_P_ylases"/>
    <property type="match status" value="1"/>
</dbReference>
<evidence type="ECO:0000313" key="8">
    <source>
        <dbReference type="Proteomes" id="UP000006008"/>
    </source>
</evidence>
<evidence type="ECO:0000259" key="6">
    <source>
        <dbReference type="Pfam" id="PF11897"/>
    </source>
</evidence>
<dbReference type="Pfam" id="PF11897">
    <property type="entry name" value="DUF3417"/>
    <property type="match status" value="1"/>
</dbReference>
<dbReference type="GO" id="GO:0004373">
    <property type="term" value="F:alpha-1,4-glucan glucosyltransferase (UDP-glucose donor) activity"/>
    <property type="evidence" value="ECO:0007669"/>
    <property type="project" value="InterPro"/>
</dbReference>
<dbReference type="EMBL" id="ADLD01000003">
    <property type="protein sequence ID" value="EHB93437.1"/>
    <property type="molecule type" value="Genomic_DNA"/>
</dbReference>
<dbReference type="SUPFAM" id="SSF53756">
    <property type="entry name" value="UDP-Glycosyltransferase/glycogen phosphorylase"/>
    <property type="match status" value="2"/>
</dbReference>
<dbReference type="PANTHER" id="PTHR42655:SF1">
    <property type="entry name" value="GLYCOGEN PHOSPHORYLASE"/>
    <property type="match status" value="1"/>
</dbReference>
<proteinExistence type="inferred from homology"/>
<comment type="similarity">
    <text evidence="2">Belongs to the glycogen phosphorylase family.</text>
</comment>
<dbReference type="GO" id="GO:0008184">
    <property type="term" value="F:glycogen phosphorylase activity"/>
    <property type="evidence" value="ECO:0007669"/>
    <property type="project" value="InterPro"/>
</dbReference>
<dbReference type="Gene3D" id="3.40.50.2000">
    <property type="entry name" value="Glycogen Phosphorylase B"/>
    <property type="match status" value="5"/>
</dbReference>